<accession>A0A9P4M351</accession>
<feature type="region of interest" description="Disordered" evidence="1">
    <location>
        <begin position="375"/>
        <end position="396"/>
    </location>
</feature>
<evidence type="ECO:0000313" key="3">
    <source>
        <dbReference type="EMBL" id="KAF2096356.1"/>
    </source>
</evidence>
<protein>
    <submittedName>
        <fullName evidence="3">Uncharacterized protein</fullName>
    </submittedName>
</protein>
<proteinExistence type="predicted"/>
<name>A0A9P4M351_9PEZI</name>
<dbReference type="AlphaFoldDB" id="A0A9P4M351"/>
<evidence type="ECO:0000313" key="4">
    <source>
        <dbReference type="Proteomes" id="UP000799772"/>
    </source>
</evidence>
<feature type="compositionally biased region" description="Low complexity" evidence="1">
    <location>
        <begin position="227"/>
        <end position="250"/>
    </location>
</feature>
<feature type="region of interest" description="Disordered" evidence="1">
    <location>
        <begin position="221"/>
        <end position="251"/>
    </location>
</feature>
<keyword evidence="2" id="KW-0732">Signal</keyword>
<dbReference type="Proteomes" id="UP000799772">
    <property type="component" value="Unassembled WGS sequence"/>
</dbReference>
<organism evidence="3 4">
    <name type="scientific">Rhizodiscina lignyota</name>
    <dbReference type="NCBI Taxonomy" id="1504668"/>
    <lineage>
        <taxon>Eukaryota</taxon>
        <taxon>Fungi</taxon>
        <taxon>Dikarya</taxon>
        <taxon>Ascomycota</taxon>
        <taxon>Pezizomycotina</taxon>
        <taxon>Dothideomycetes</taxon>
        <taxon>Pleosporomycetidae</taxon>
        <taxon>Aulographales</taxon>
        <taxon>Rhizodiscinaceae</taxon>
        <taxon>Rhizodiscina</taxon>
    </lineage>
</organism>
<gene>
    <name evidence="3" type="ORF">NA57DRAFT_58273</name>
</gene>
<feature type="chain" id="PRO_5040438605" evidence="2">
    <location>
        <begin position="24"/>
        <end position="473"/>
    </location>
</feature>
<sequence>MAVFKVVMSLGLTGLLVLGIASASPAPLHRDSGLVARQQSQASYPSTTLPVIIGVVSNQTESGGIVAPTFTASTSASTSALTSLSTSVSTSASTSEQSQASYASITPPVITTVVSSQTESGGIVTPAFTASTSALSSASDNIDVDPIPGMGFILTHTPSPTITSGPANDLYGTPTNNLHALNDLTITLSTDFNMADNNAKDAVFAPDASSMSASTKYGSGVSTSAWAPGSGNSSTPSPGSTTAPTPAGTGIALSNAASRSSYIASSGHYSNTSATSAVVPIGTGATPSGSISASMPRSSPDSPLYYVFSGPNGPRDPLNRSLWSTFTATPSVSTSSSVPPFPVSSDSVAYANSSVGPHGTGTSWTIPWTSSETLASSAGPDLGASESSIPAVTTSPADAPAATVGAGSGIINNAYDANQCAYDCQVHLLNLTTTDSTISPLEAINKTCDPQASDYRGALLHCSSCWDYCKIPT</sequence>
<evidence type="ECO:0000256" key="2">
    <source>
        <dbReference type="SAM" id="SignalP"/>
    </source>
</evidence>
<feature type="signal peptide" evidence="2">
    <location>
        <begin position="1"/>
        <end position="23"/>
    </location>
</feature>
<evidence type="ECO:0000256" key="1">
    <source>
        <dbReference type="SAM" id="MobiDB-lite"/>
    </source>
</evidence>
<feature type="compositionally biased region" description="Polar residues" evidence="1">
    <location>
        <begin position="385"/>
        <end position="396"/>
    </location>
</feature>
<dbReference type="EMBL" id="ML978129">
    <property type="protein sequence ID" value="KAF2096356.1"/>
    <property type="molecule type" value="Genomic_DNA"/>
</dbReference>
<reference evidence="3" key="1">
    <citation type="journal article" date="2020" name="Stud. Mycol.">
        <title>101 Dothideomycetes genomes: a test case for predicting lifestyles and emergence of pathogens.</title>
        <authorList>
            <person name="Haridas S."/>
            <person name="Albert R."/>
            <person name="Binder M."/>
            <person name="Bloem J."/>
            <person name="Labutti K."/>
            <person name="Salamov A."/>
            <person name="Andreopoulos B."/>
            <person name="Baker S."/>
            <person name="Barry K."/>
            <person name="Bills G."/>
            <person name="Bluhm B."/>
            <person name="Cannon C."/>
            <person name="Castanera R."/>
            <person name="Culley D."/>
            <person name="Daum C."/>
            <person name="Ezra D."/>
            <person name="Gonzalez J."/>
            <person name="Henrissat B."/>
            <person name="Kuo A."/>
            <person name="Liang C."/>
            <person name="Lipzen A."/>
            <person name="Lutzoni F."/>
            <person name="Magnuson J."/>
            <person name="Mondo S."/>
            <person name="Nolan M."/>
            <person name="Ohm R."/>
            <person name="Pangilinan J."/>
            <person name="Park H.-J."/>
            <person name="Ramirez L."/>
            <person name="Alfaro M."/>
            <person name="Sun H."/>
            <person name="Tritt A."/>
            <person name="Yoshinaga Y."/>
            <person name="Zwiers L.-H."/>
            <person name="Turgeon B."/>
            <person name="Goodwin S."/>
            <person name="Spatafora J."/>
            <person name="Crous P."/>
            <person name="Grigoriev I."/>
        </authorList>
    </citation>
    <scope>NUCLEOTIDE SEQUENCE</scope>
    <source>
        <strain evidence="3">CBS 133067</strain>
    </source>
</reference>
<keyword evidence="4" id="KW-1185">Reference proteome</keyword>
<comment type="caution">
    <text evidence="3">The sequence shown here is derived from an EMBL/GenBank/DDBJ whole genome shotgun (WGS) entry which is preliminary data.</text>
</comment>